<comment type="caution">
    <text evidence="2">The sequence shown here is derived from an EMBL/GenBank/DDBJ whole genome shotgun (WGS) entry which is preliminary data.</text>
</comment>
<gene>
    <name evidence="2" type="ORF">PG993_005694</name>
</gene>
<name>A0ABR1TBU7_9PEZI</name>
<organism evidence="2 3">
    <name type="scientific">Apiospora rasikravindrae</name>
    <dbReference type="NCBI Taxonomy" id="990691"/>
    <lineage>
        <taxon>Eukaryota</taxon>
        <taxon>Fungi</taxon>
        <taxon>Dikarya</taxon>
        <taxon>Ascomycota</taxon>
        <taxon>Pezizomycotina</taxon>
        <taxon>Sordariomycetes</taxon>
        <taxon>Xylariomycetidae</taxon>
        <taxon>Amphisphaeriales</taxon>
        <taxon>Apiosporaceae</taxon>
        <taxon>Apiospora</taxon>
    </lineage>
</organism>
<keyword evidence="3" id="KW-1185">Reference proteome</keyword>
<sequence length="118" mass="13659">MPGITTVAATRATRHSQPRQDRPWPVHAKSRVVLSGLILWLPSWENMQRIVWGLDEDSSHLEVKMAQRLCCSFPANRHPDNSKLLYLENASPALTKKSYINTATRYHVDPKYLFPYER</sequence>
<dbReference type="Proteomes" id="UP001444661">
    <property type="component" value="Unassembled WGS sequence"/>
</dbReference>
<proteinExistence type="predicted"/>
<reference evidence="2 3" key="1">
    <citation type="submission" date="2023-01" db="EMBL/GenBank/DDBJ databases">
        <title>Analysis of 21 Apiospora genomes using comparative genomics revels a genus with tremendous synthesis potential of carbohydrate active enzymes and secondary metabolites.</title>
        <authorList>
            <person name="Sorensen T."/>
        </authorList>
    </citation>
    <scope>NUCLEOTIDE SEQUENCE [LARGE SCALE GENOMIC DNA]</scope>
    <source>
        <strain evidence="2 3">CBS 33761</strain>
    </source>
</reference>
<accession>A0ABR1TBU7</accession>
<dbReference type="EMBL" id="JAQQWK010000004">
    <property type="protein sequence ID" value="KAK8043264.1"/>
    <property type="molecule type" value="Genomic_DNA"/>
</dbReference>
<feature type="region of interest" description="Disordered" evidence="1">
    <location>
        <begin position="1"/>
        <end position="24"/>
    </location>
</feature>
<evidence type="ECO:0000256" key="1">
    <source>
        <dbReference type="SAM" id="MobiDB-lite"/>
    </source>
</evidence>
<evidence type="ECO:0000313" key="3">
    <source>
        <dbReference type="Proteomes" id="UP001444661"/>
    </source>
</evidence>
<protein>
    <submittedName>
        <fullName evidence="2">Uncharacterized protein</fullName>
    </submittedName>
</protein>
<evidence type="ECO:0000313" key="2">
    <source>
        <dbReference type="EMBL" id="KAK8043264.1"/>
    </source>
</evidence>